<dbReference type="PANTHER" id="PTHR33295:SF7">
    <property type="entry name" value="ATPASE"/>
    <property type="match status" value="1"/>
</dbReference>
<dbReference type="EMBL" id="UFSX01000001">
    <property type="protein sequence ID" value="SUV29656.1"/>
    <property type="molecule type" value="Genomic_DNA"/>
</dbReference>
<dbReference type="Proteomes" id="UP000254424">
    <property type="component" value="Unassembled WGS sequence"/>
</dbReference>
<dbReference type="InterPro" id="IPR025420">
    <property type="entry name" value="DUF4143"/>
</dbReference>
<evidence type="ECO:0000313" key="3">
    <source>
        <dbReference type="EMBL" id="SUV29656.1"/>
    </source>
</evidence>
<dbReference type="GeneID" id="93071546"/>
<accession>A0A380YND3</accession>
<gene>
    <name evidence="3" type="ORF">NCTC11155_01646</name>
</gene>
<dbReference type="Pfam" id="PF13173">
    <property type="entry name" value="AAA_14"/>
    <property type="match status" value="1"/>
</dbReference>
<evidence type="ECO:0000259" key="2">
    <source>
        <dbReference type="Pfam" id="PF13635"/>
    </source>
</evidence>
<name>A0A380YND3_9BACE</name>
<dbReference type="PANTHER" id="PTHR33295">
    <property type="entry name" value="ATPASE"/>
    <property type="match status" value="1"/>
</dbReference>
<evidence type="ECO:0000313" key="4">
    <source>
        <dbReference type="Proteomes" id="UP000254424"/>
    </source>
</evidence>
<reference evidence="3 4" key="1">
    <citation type="submission" date="2018-06" db="EMBL/GenBank/DDBJ databases">
        <authorList>
            <consortium name="Pathogen Informatics"/>
            <person name="Doyle S."/>
        </authorList>
    </citation>
    <scope>NUCLEOTIDE SEQUENCE [LARGE SCALE GENOMIC DNA]</scope>
    <source>
        <strain evidence="3 4">NCTC11155</strain>
    </source>
</reference>
<organism evidence="3 4">
    <name type="scientific">Bacteroides eggerthii</name>
    <dbReference type="NCBI Taxonomy" id="28111"/>
    <lineage>
        <taxon>Bacteria</taxon>
        <taxon>Pseudomonadati</taxon>
        <taxon>Bacteroidota</taxon>
        <taxon>Bacteroidia</taxon>
        <taxon>Bacteroidales</taxon>
        <taxon>Bacteroidaceae</taxon>
        <taxon>Bacteroides</taxon>
    </lineage>
</organism>
<evidence type="ECO:0000259" key="1">
    <source>
        <dbReference type="Pfam" id="PF13173"/>
    </source>
</evidence>
<dbReference type="InterPro" id="IPR027417">
    <property type="entry name" value="P-loop_NTPase"/>
</dbReference>
<feature type="domain" description="DUF4143" evidence="2">
    <location>
        <begin position="220"/>
        <end position="382"/>
    </location>
</feature>
<dbReference type="Pfam" id="PF13635">
    <property type="entry name" value="DUF4143"/>
    <property type="match status" value="1"/>
</dbReference>
<dbReference type="AlphaFoldDB" id="A0A380YND3"/>
<dbReference type="InterPro" id="IPR041682">
    <property type="entry name" value="AAA_14"/>
</dbReference>
<dbReference type="SUPFAM" id="SSF52540">
    <property type="entry name" value="P-loop containing nucleoside triphosphate hydrolases"/>
    <property type="match status" value="1"/>
</dbReference>
<proteinExistence type="predicted"/>
<feature type="domain" description="AAA" evidence="1">
    <location>
        <begin position="18"/>
        <end position="152"/>
    </location>
</feature>
<dbReference type="OrthoDB" id="9801840at2"/>
<sequence>MDRYAINELVRWKDARRRKPLIVEGARQVGKTWLVKDFACKHYDNIAYINFEEQIYLRNLFETDFDVTRIISAIGAAAHQNCIPGKTLIFLDEIQEAPNGVTALKYFYENASDYHIIAAGSLLGLELHRQASFPVGKVQFMTLHPMSFLEFLDAVGEQALAGFIAKRDWENIRLFGPKLKDLLKHYYYVGGMPEAVLAFSETRDWLEVRDIQNEILESYDRDFSKHAPEEIVPRIRQLWNSLPAQLSKENRKFLYGVVREGARAREYEIAFQWLFDGGLIHRVNNVSAPRLPLKSYEDKSAFKIFAVDIGLLGAMCGLDSDTIVRGNNIFTEFKGALTEQYVLQQLKLKHEPFYWSKPNARQEIDFLIQTNGDGIIPIEVKAEENLKAKSLRQFVLDNHPDTAYRTSMSDYRQEEWMINMPLYCVPVI</sequence>
<dbReference type="RefSeq" id="WP_004290501.1">
    <property type="nucleotide sequence ID" value="NZ_CABKNQ010000018.1"/>
</dbReference>
<protein>
    <submittedName>
        <fullName evidence="3">ATPase</fullName>
    </submittedName>
</protein>
<dbReference type="STRING" id="483216.BACEGG_02177"/>